<proteinExistence type="predicted"/>
<evidence type="ECO:0000313" key="1">
    <source>
        <dbReference type="EMBL" id="VVU94882.1"/>
    </source>
</evidence>
<name>A0A5E8CLR3_9ZZZZ</name>
<gene>
    <name evidence="1" type="ORF">CPAV1605_607</name>
</gene>
<dbReference type="AlphaFoldDB" id="A0A5E8CLR3"/>
<accession>A0A5E8CLR3</accession>
<organism evidence="1">
    <name type="scientific">seawater metagenome</name>
    <dbReference type="NCBI Taxonomy" id="1561972"/>
    <lineage>
        <taxon>unclassified sequences</taxon>
        <taxon>metagenomes</taxon>
        <taxon>ecological metagenomes</taxon>
    </lineage>
</organism>
<protein>
    <submittedName>
        <fullName evidence="1">Uncharacterized protein</fullName>
    </submittedName>
</protein>
<sequence length="61" mass="7367">MIENEKIPDISFLELYNQYINIPITENKNKCRLIRKAILMSGHPEEIYNYFSVEELKYLGW</sequence>
<dbReference type="EMBL" id="CABVLZ010000002">
    <property type="protein sequence ID" value="VVU94882.1"/>
    <property type="molecule type" value="Genomic_DNA"/>
</dbReference>
<reference evidence="1" key="1">
    <citation type="submission" date="2019-09" db="EMBL/GenBank/DDBJ databases">
        <authorList>
            <person name="Needham M D."/>
        </authorList>
    </citation>
    <scope>NUCLEOTIDE SEQUENCE</scope>
</reference>